<gene>
    <name evidence="1" type="primary">TFS1</name>
    <name evidence="1" type="ORF">LOY88_002967</name>
</gene>
<sequence length="194" mass="21719">MAEPIRDALRTNDIIPDVLDDFEPKFSLNITYPSTHTEAKLGNKIPITKAQDAPRYEFSSIGSSDSTSNSNQAYTLVLTDPDAKSREEPIWSEFCHWIMVNVSSTQAGGRAGSSEESGEKVIEKYMPPSPPQGTGYHRYVFVLLRGDAEAIGKFKAPKERKQWGYGKQRHGVRQWASEYGLDVVGANFFFAKHE</sequence>
<dbReference type="EMBL" id="JALBCA010000037">
    <property type="protein sequence ID" value="KAI2387637.1"/>
    <property type="molecule type" value="Genomic_DNA"/>
</dbReference>
<organism evidence="1">
    <name type="scientific">Ophidiomyces ophidiicola</name>
    <dbReference type="NCBI Taxonomy" id="1387563"/>
    <lineage>
        <taxon>Eukaryota</taxon>
        <taxon>Fungi</taxon>
        <taxon>Dikarya</taxon>
        <taxon>Ascomycota</taxon>
        <taxon>Pezizomycotina</taxon>
        <taxon>Eurotiomycetes</taxon>
        <taxon>Eurotiomycetidae</taxon>
        <taxon>Onygenales</taxon>
        <taxon>Onygenaceae</taxon>
        <taxon>Ophidiomyces</taxon>
    </lineage>
</organism>
<accession>A0ACB8UXP3</accession>
<name>A0ACB8UXP3_9EURO</name>
<proteinExistence type="predicted"/>
<protein>
    <submittedName>
        <fullName evidence="1">Carboxypeptidase Y inhibitor</fullName>
    </submittedName>
</protein>
<evidence type="ECO:0000313" key="1">
    <source>
        <dbReference type="EMBL" id="KAI2387637.1"/>
    </source>
</evidence>
<comment type="caution">
    <text evidence="1">The sequence shown here is derived from an EMBL/GenBank/DDBJ whole genome shotgun (WGS) entry which is preliminary data.</text>
</comment>
<reference evidence="1" key="1">
    <citation type="journal article" date="2022" name="bioRxiv">
        <title>Population genetic analysis of Ophidiomyces ophidiicola, the causative agent of snake fungal disease, indicates recent introductions to the USA.</title>
        <authorList>
            <person name="Ladner J.T."/>
            <person name="Palmer J.M."/>
            <person name="Ettinger C.L."/>
            <person name="Stajich J.E."/>
            <person name="Farrell T.M."/>
            <person name="Glorioso B.M."/>
            <person name="Lawson B."/>
            <person name="Price S.J."/>
            <person name="Stengle A.G."/>
            <person name="Grear D.A."/>
            <person name="Lorch J.M."/>
        </authorList>
    </citation>
    <scope>NUCLEOTIDE SEQUENCE</scope>
    <source>
        <strain evidence="1">NWHC 24266-5</strain>
    </source>
</reference>